<dbReference type="AlphaFoldDB" id="A0A6A6UTE5"/>
<dbReference type="EMBL" id="MU004230">
    <property type="protein sequence ID" value="KAF2674753.1"/>
    <property type="molecule type" value="Genomic_DNA"/>
</dbReference>
<dbReference type="Proteomes" id="UP000799302">
    <property type="component" value="Unassembled WGS sequence"/>
</dbReference>
<feature type="transmembrane region" description="Helical" evidence="1">
    <location>
        <begin position="69"/>
        <end position="91"/>
    </location>
</feature>
<evidence type="ECO:0000313" key="3">
    <source>
        <dbReference type="Proteomes" id="UP000799302"/>
    </source>
</evidence>
<evidence type="ECO:0000313" key="2">
    <source>
        <dbReference type="EMBL" id="KAF2674753.1"/>
    </source>
</evidence>
<organism evidence="2 3">
    <name type="scientific">Microthyrium microscopicum</name>
    <dbReference type="NCBI Taxonomy" id="703497"/>
    <lineage>
        <taxon>Eukaryota</taxon>
        <taxon>Fungi</taxon>
        <taxon>Dikarya</taxon>
        <taxon>Ascomycota</taxon>
        <taxon>Pezizomycotina</taxon>
        <taxon>Dothideomycetes</taxon>
        <taxon>Dothideomycetes incertae sedis</taxon>
        <taxon>Microthyriales</taxon>
        <taxon>Microthyriaceae</taxon>
        <taxon>Microthyrium</taxon>
    </lineage>
</organism>
<keyword evidence="3" id="KW-1185">Reference proteome</keyword>
<keyword evidence="1" id="KW-0812">Transmembrane</keyword>
<feature type="transmembrane region" description="Helical" evidence="1">
    <location>
        <begin position="20"/>
        <end position="48"/>
    </location>
</feature>
<sequence>MEVHQPFNVFRLNPGVPLRFVLATPVTMFLFFIRIACWLGDEVVYYVSDLANDTSFKMRYARDVVQLKVASAAISGLDMLIGILAMVHLAGPGAMWRISEYLLLCMPQGTIFDTPNGTYRLVGKNFLLADSKESLRMFGPVLEEE</sequence>
<keyword evidence="1" id="KW-1133">Transmembrane helix</keyword>
<proteinExistence type="predicted"/>
<reference evidence="2" key="1">
    <citation type="journal article" date="2020" name="Stud. Mycol.">
        <title>101 Dothideomycetes genomes: a test case for predicting lifestyles and emergence of pathogens.</title>
        <authorList>
            <person name="Haridas S."/>
            <person name="Albert R."/>
            <person name="Binder M."/>
            <person name="Bloem J."/>
            <person name="Labutti K."/>
            <person name="Salamov A."/>
            <person name="Andreopoulos B."/>
            <person name="Baker S."/>
            <person name="Barry K."/>
            <person name="Bills G."/>
            <person name="Bluhm B."/>
            <person name="Cannon C."/>
            <person name="Castanera R."/>
            <person name="Culley D."/>
            <person name="Daum C."/>
            <person name="Ezra D."/>
            <person name="Gonzalez J."/>
            <person name="Henrissat B."/>
            <person name="Kuo A."/>
            <person name="Liang C."/>
            <person name="Lipzen A."/>
            <person name="Lutzoni F."/>
            <person name="Magnuson J."/>
            <person name="Mondo S."/>
            <person name="Nolan M."/>
            <person name="Ohm R."/>
            <person name="Pangilinan J."/>
            <person name="Park H.-J."/>
            <person name="Ramirez L."/>
            <person name="Alfaro M."/>
            <person name="Sun H."/>
            <person name="Tritt A."/>
            <person name="Yoshinaga Y."/>
            <person name="Zwiers L.-H."/>
            <person name="Turgeon B."/>
            <person name="Goodwin S."/>
            <person name="Spatafora J."/>
            <person name="Crous P."/>
            <person name="Grigoriev I."/>
        </authorList>
    </citation>
    <scope>NUCLEOTIDE SEQUENCE</scope>
    <source>
        <strain evidence="2">CBS 115976</strain>
    </source>
</reference>
<protein>
    <submittedName>
        <fullName evidence="2">Uncharacterized protein</fullName>
    </submittedName>
</protein>
<keyword evidence="1" id="KW-0472">Membrane</keyword>
<accession>A0A6A6UTE5</accession>
<name>A0A6A6UTE5_9PEZI</name>
<evidence type="ECO:0000256" key="1">
    <source>
        <dbReference type="SAM" id="Phobius"/>
    </source>
</evidence>
<gene>
    <name evidence="2" type="ORF">BT63DRAFT_462313</name>
</gene>